<dbReference type="Gene3D" id="1.20.1250.20">
    <property type="entry name" value="MFS general substrate transporter like domains"/>
    <property type="match status" value="2"/>
</dbReference>
<evidence type="ECO:0000313" key="9">
    <source>
        <dbReference type="Proteomes" id="UP000683139"/>
    </source>
</evidence>
<dbReference type="PANTHER" id="PTHR43129">
    <property type="entry name" value="FOSMIDOMYCIN RESISTANCE PROTEIN"/>
    <property type="match status" value="1"/>
</dbReference>
<keyword evidence="4 6" id="KW-1133">Transmembrane helix</keyword>
<evidence type="ECO:0000259" key="7">
    <source>
        <dbReference type="PROSITE" id="PS50850"/>
    </source>
</evidence>
<reference evidence="8" key="1">
    <citation type="submission" date="2021-03" db="EMBL/GenBank/DDBJ databases">
        <title>Antimicrobial resistance genes in bacteria isolated from Japanese honey, and their potential for conferring macrolide and lincosamide resistance in the American foulbrood pathogen Paenibacillus larvae.</title>
        <authorList>
            <person name="Okamoto M."/>
            <person name="Kumagai M."/>
            <person name="Kanamori H."/>
            <person name="Takamatsu D."/>
        </authorList>
    </citation>
    <scope>NUCLEOTIDE SEQUENCE</scope>
    <source>
        <strain evidence="8">J40TS1</strain>
    </source>
</reference>
<keyword evidence="3 6" id="KW-0812">Transmembrane</keyword>
<keyword evidence="9" id="KW-1185">Reference proteome</keyword>
<sequence>MIISYISFSAKIYWRAGPMLMKEGHAAVKTTANSTIKSLTVYSILFAVSAVHMLNDSMQVVVSALFPIFQSSLGLSYAQIGWIAFTLNMTSSVMQPVVGSWSDRKPMPWLLIVGMTCSMLGIAGLAFAPHFWIVLLCVIGIGLGSAVFHPEGSRVVYLAAGNKRGLAQSIYQVGGNFGSSLAPLMTIFIFVPLGQRGAIWGTLLAAAAIGILLYVVPWYTKQLALQGAVPLKKKAISTKAPSIPTKVVYIGIGILLTIVFARSWYSAAIGNYYQFYAREAYGLTIQQAQIPLYLFMVFGVVGTFFGGMLADRIGRRTMMILSLVGSIPLALLLPHLSLFWVYPVMSLLGLILQSGFSVSVVYAQEIMPGKVGTASGLVTGFAFGMGAVGAVVLGSIADYKSMEFVMVATSLLPLIGLLSFILPKDRER</sequence>
<feature type="transmembrane region" description="Helical" evidence="6">
    <location>
        <begin position="131"/>
        <end position="149"/>
    </location>
</feature>
<dbReference type="PANTHER" id="PTHR43129:SF1">
    <property type="entry name" value="FOSMIDOMYCIN RESISTANCE PROTEIN"/>
    <property type="match status" value="1"/>
</dbReference>
<dbReference type="Pfam" id="PF07690">
    <property type="entry name" value="MFS_1"/>
    <property type="match status" value="1"/>
</dbReference>
<evidence type="ECO:0000313" key="8">
    <source>
        <dbReference type="EMBL" id="GIP15805.1"/>
    </source>
</evidence>
<dbReference type="EMBL" id="BOSE01000002">
    <property type="protein sequence ID" value="GIP15805.1"/>
    <property type="molecule type" value="Genomic_DNA"/>
</dbReference>
<accession>A0A919YM75</accession>
<feature type="transmembrane region" description="Helical" evidence="6">
    <location>
        <begin position="106"/>
        <end position="125"/>
    </location>
</feature>
<dbReference type="InterPro" id="IPR011701">
    <property type="entry name" value="MFS"/>
</dbReference>
<feature type="transmembrane region" description="Helical" evidence="6">
    <location>
        <begin position="402"/>
        <end position="422"/>
    </location>
</feature>
<dbReference type="CDD" id="cd17478">
    <property type="entry name" value="MFS_FsR"/>
    <property type="match status" value="1"/>
</dbReference>
<protein>
    <submittedName>
        <fullName evidence="8">MFS transporter</fullName>
    </submittedName>
</protein>
<gene>
    <name evidence="8" type="primary">fsr</name>
    <name evidence="8" type="ORF">J40TS1_14470</name>
</gene>
<organism evidence="8 9">
    <name type="scientific">Paenibacillus montaniterrae</name>
    <dbReference type="NCBI Taxonomy" id="429341"/>
    <lineage>
        <taxon>Bacteria</taxon>
        <taxon>Bacillati</taxon>
        <taxon>Bacillota</taxon>
        <taxon>Bacilli</taxon>
        <taxon>Bacillales</taxon>
        <taxon>Paenibacillaceae</taxon>
        <taxon>Paenibacillus</taxon>
    </lineage>
</organism>
<dbReference type="InterPro" id="IPR020846">
    <property type="entry name" value="MFS_dom"/>
</dbReference>
<feature type="transmembrane region" description="Helical" evidence="6">
    <location>
        <begin position="340"/>
        <end position="362"/>
    </location>
</feature>
<dbReference type="AlphaFoldDB" id="A0A919YM75"/>
<feature type="transmembrane region" description="Helical" evidence="6">
    <location>
        <begin position="290"/>
        <end position="310"/>
    </location>
</feature>
<evidence type="ECO:0000256" key="3">
    <source>
        <dbReference type="ARBA" id="ARBA00022692"/>
    </source>
</evidence>
<dbReference type="Proteomes" id="UP000683139">
    <property type="component" value="Unassembled WGS sequence"/>
</dbReference>
<dbReference type="SUPFAM" id="SSF103473">
    <property type="entry name" value="MFS general substrate transporter"/>
    <property type="match status" value="1"/>
</dbReference>
<feature type="transmembrane region" description="Helical" evidence="6">
    <location>
        <begin position="61"/>
        <end position="85"/>
    </location>
</feature>
<dbReference type="GO" id="GO:0005886">
    <property type="term" value="C:plasma membrane"/>
    <property type="evidence" value="ECO:0007669"/>
    <property type="project" value="UniProtKB-SubCell"/>
</dbReference>
<feature type="transmembrane region" description="Helical" evidence="6">
    <location>
        <begin position="247"/>
        <end position="270"/>
    </location>
</feature>
<feature type="transmembrane region" description="Helical" evidence="6">
    <location>
        <begin position="170"/>
        <end position="191"/>
    </location>
</feature>
<dbReference type="PROSITE" id="PS00216">
    <property type="entry name" value="SUGAR_TRANSPORT_1"/>
    <property type="match status" value="1"/>
</dbReference>
<keyword evidence="5 6" id="KW-0472">Membrane</keyword>
<evidence type="ECO:0000256" key="1">
    <source>
        <dbReference type="ARBA" id="ARBA00004651"/>
    </source>
</evidence>
<feature type="domain" description="Major facilitator superfamily (MFS) profile" evidence="7">
    <location>
        <begin position="44"/>
        <end position="426"/>
    </location>
</feature>
<dbReference type="GO" id="GO:0022857">
    <property type="term" value="F:transmembrane transporter activity"/>
    <property type="evidence" value="ECO:0007669"/>
    <property type="project" value="InterPro"/>
</dbReference>
<dbReference type="InterPro" id="IPR005829">
    <property type="entry name" value="Sugar_transporter_CS"/>
</dbReference>
<name>A0A919YM75_9BACL</name>
<feature type="transmembrane region" description="Helical" evidence="6">
    <location>
        <begin position="374"/>
        <end position="396"/>
    </location>
</feature>
<comment type="caution">
    <text evidence="8">The sequence shown here is derived from an EMBL/GenBank/DDBJ whole genome shotgun (WGS) entry which is preliminary data.</text>
</comment>
<feature type="transmembrane region" description="Helical" evidence="6">
    <location>
        <begin position="197"/>
        <end position="216"/>
    </location>
</feature>
<evidence type="ECO:0000256" key="6">
    <source>
        <dbReference type="SAM" id="Phobius"/>
    </source>
</evidence>
<dbReference type="PROSITE" id="PS50850">
    <property type="entry name" value="MFS"/>
    <property type="match status" value="1"/>
</dbReference>
<evidence type="ECO:0000256" key="5">
    <source>
        <dbReference type="ARBA" id="ARBA00023136"/>
    </source>
</evidence>
<evidence type="ECO:0000256" key="2">
    <source>
        <dbReference type="ARBA" id="ARBA00022448"/>
    </source>
</evidence>
<keyword evidence="2" id="KW-0813">Transport</keyword>
<dbReference type="InterPro" id="IPR036259">
    <property type="entry name" value="MFS_trans_sf"/>
</dbReference>
<evidence type="ECO:0000256" key="4">
    <source>
        <dbReference type="ARBA" id="ARBA00022989"/>
    </source>
</evidence>
<proteinExistence type="predicted"/>
<comment type="subcellular location">
    <subcellularLocation>
        <location evidence="1">Cell membrane</location>
        <topology evidence="1">Multi-pass membrane protein</topology>
    </subcellularLocation>
</comment>